<evidence type="ECO:0000313" key="1">
    <source>
        <dbReference type="Proteomes" id="UP000694864"/>
    </source>
</evidence>
<dbReference type="Proteomes" id="UP000694864">
    <property type="component" value="Chromosome 2"/>
</dbReference>
<dbReference type="RefSeq" id="XP_010475571.1">
    <property type="nucleotide sequence ID" value="XM_010477269.1"/>
</dbReference>
<name>A0ABM0WSK7_CAMSA</name>
<protein>
    <submittedName>
        <fullName evidence="2">Uncharacterized protein LOC104754967</fullName>
    </submittedName>
</protein>
<reference evidence="1" key="1">
    <citation type="journal article" date="2014" name="Nat. Commun.">
        <title>The emerging biofuel crop Camelina sativa retains a highly undifferentiated hexaploid genome structure.</title>
        <authorList>
            <person name="Kagale S."/>
            <person name="Koh C."/>
            <person name="Nixon J."/>
            <person name="Bollina V."/>
            <person name="Clarke W.E."/>
            <person name="Tuteja R."/>
            <person name="Spillane C."/>
            <person name="Robinson S.J."/>
            <person name="Links M.G."/>
            <person name="Clarke C."/>
            <person name="Higgins E.E."/>
            <person name="Huebert T."/>
            <person name="Sharpe A.G."/>
            <person name="Parkin I.A."/>
        </authorList>
    </citation>
    <scope>NUCLEOTIDE SEQUENCE [LARGE SCALE GENOMIC DNA]</scope>
    <source>
        <strain evidence="1">cv. DH55</strain>
    </source>
</reference>
<gene>
    <name evidence="2" type="primary">LOC104754967</name>
</gene>
<accession>A0ABM0WSK7</accession>
<evidence type="ECO:0000313" key="2">
    <source>
        <dbReference type="RefSeq" id="XP_010475571.1"/>
    </source>
</evidence>
<organism evidence="1 2">
    <name type="scientific">Camelina sativa</name>
    <name type="common">False flax</name>
    <name type="synonym">Myagrum sativum</name>
    <dbReference type="NCBI Taxonomy" id="90675"/>
    <lineage>
        <taxon>Eukaryota</taxon>
        <taxon>Viridiplantae</taxon>
        <taxon>Streptophyta</taxon>
        <taxon>Embryophyta</taxon>
        <taxon>Tracheophyta</taxon>
        <taxon>Spermatophyta</taxon>
        <taxon>Magnoliopsida</taxon>
        <taxon>eudicotyledons</taxon>
        <taxon>Gunneridae</taxon>
        <taxon>Pentapetalae</taxon>
        <taxon>rosids</taxon>
        <taxon>malvids</taxon>
        <taxon>Brassicales</taxon>
        <taxon>Brassicaceae</taxon>
        <taxon>Camelineae</taxon>
        <taxon>Camelina</taxon>
    </lineage>
</organism>
<reference evidence="2" key="2">
    <citation type="submission" date="2025-08" db="UniProtKB">
        <authorList>
            <consortium name="RefSeq"/>
        </authorList>
    </citation>
    <scope>IDENTIFICATION</scope>
    <source>
        <tissue evidence="2">Leaf</tissue>
    </source>
</reference>
<dbReference type="GeneID" id="104754967"/>
<sequence length="214" mass="24394">MAQIYKSRYFSKSDPLNAPLGSRPSYAWRSIHEAQTMMRQGVRAIIGNGESINIWQHQWVGAKPAKAVLSTKNIPLEKKQLVSGLRVVQDLIGDCGREWKQDLISEILPEEDARKVLQLRPGGLLTKDIYAWDYSRSGHYSVKSGYWVLNEITNKRFDLQPIFQPCLSPIFQQIRKTDVPSKIHHFLWKCMANCLSVSAMNQSITFCSNAPSQD</sequence>
<proteinExistence type="predicted"/>
<keyword evidence="1" id="KW-1185">Reference proteome</keyword>